<evidence type="ECO:0000256" key="4">
    <source>
        <dbReference type="SAM" id="MobiDB-lite"/>
    </source>
</evidence>
<comment type="caution">
    <text evidence="6">The sequence shown here is derived from an EMBL/GenBank/DDBJ whole genome shotgun (WGS) entry which is preliminary data.</text>
</comment>
<feature type="transmembrane region" description="Helical" evidence="5">
    <location>
        <begin position="323"/>
        <end position="343"/>
    </location>
</feature>
<keyword evidence="1 5" id="KW-0812">Transmembrane</keyword>
<feature type="transmembrane region" description="Helical" evidence="5">
    <location>
        <begin position="153"/>
        <end position="174"/>
    </location>
</feature>
<reference evidence="6" key="1">
    <citation type="journal article" date="2020" name="bioRxiv">
        <title>Chromosome-level reference genome of the European wasp spider Argiope bruennichi: a resource for studies on range expansion and evolutionary adaptation.</title>
        <authorList>
            <person name="Sheffer M.M."/>
            <person name="Hoppe A."/>
            <person name="Krehenwinkel H."/>
            <person name="Uhl G."/>
            <person name="Kuss A.W."/>
            <person name="Jensen L."/>
            <person name="Jensen C."/>
            <person name="Gillespie R.G."/>
            <person name="Hoff K.J."/>
            <person name="Prost S."/>
        </authorList>
    </citation>
    <scope>NUCLEOTIDE SEQUENCE</scope>
</reference>
<evidence type="ECO:0000256" key="3">
    <source>
        <dbReference type="ARBA" id="ARBA00023136"/>
    </source>
</evidence>
<dbReference type="SUPFAM" id="SSF103473">
    <property type="entry name" value="MFS general substrate transporter"/>
    <property type="match status" value="1"/>
</dbReference>
<evidence type="ECO:0000256" key="1">
    <source>
        <dbReference type="ARBA" id="ARBA00022692"/>
    </source>
</evidence>
<feature type="transmembrane region" description="Helical" evidence="5">
    <location>
        <begin position="88"/>
        <end position="110"/>
    </location>
</feature>
<evidence type="ECO:0000313" key="6">
    <source>
        <dbReference type="EMBL" id="KAF8763584.1"/>
    </source>
</evidence>
<evidence type="ECO:0000256" key="2">
    <source>
        <dbReference type="ARBA" id="ARBA00022989"/>
    </source>
</evidence>
<dbReference type="AlphaFoldDB" id="A0A8T0E2S3"/>
<evidence type="ECO:0000256" key="5">
    <source>
        <dbReference type="SAM" id="Phobius"/>
    </source>
</evidence>
<keyword evidence="2 5" id="KW-1133">Transmembrane helix</keyword>
<dbReference type="EMBL" id="JABXBU010002231">
    <property type="protein sequence ID" value="KAF8763584.1"/>
    <property type="molecule type" value="Genomic_DNA"/>
</dbReference>
<feature type="transmembrane region" description="Helical" evidence="5">
    <location>
        <begin position="122"/>
        <end position="141"/>
    </location>
</feature>
<gene>
    <name evidence="6" type="ORF">HNY73_021756</name>
</gene>
<sequence>MPLVFFATSVEAVYPVMIAQFAISRLSKDIDVKKDVITLFWSCFVFGRFVSVGLAYRCCSSPQFIVVSLGLQLCSGCLLALTSHEEEVILWIATGFLGLAGSSIIPSTFVWLHDHIYVNSKVIGFLLIVSITCLITNAFWIKTSFAKNPKAPLYFILLSPTLYAIAFAIQAIVFKQIEHPTPRRRMPRVQRAGSSLSHTGIPRCLSSKNLHRNEKLHDSKECQHVISDMGISAHAVITSNEDERNGKLITTFLLGLTYLTLGCVQKLPSGTASLLGVQLGPVQERTRRRLGIVFNIRQMGYMCGFLCGGVAVDYFVLPMEKQVLISVVLVVMALSCVLTPFFMSIIRIGLTLFISGVSMTFISASINSYIMGLYGVNSNTGIQFIYAWNLLGKVITAMGTRIDYRKYSNFANMTHTYEIRREAFTKLFISYSTLGAFIAVLALAWICLYRFSPKEFRSHIPFDDSRQETIPIWVDETLSSDPEAPFYYMLSVPLFYASIFAIQILLFRREQNFESSSQDSSDSIQQVHQVQESLSRQGIHTCRRNPSDMQRANTVP</sequence>
<name>A0A8T0E2S3_ARGBR</name>
<feature type="compositionally biased region" description="Polar residues" evidence="4">
    <location>
        <begin position="547"/>
        <end position="556"/>
    </location>
</feature>
<feature type="transmembrane region" description="Helical" evidence="5">
    <location>
        <begin position="423"/>
        <end position="446"/>
    </location>
</feature>
<reference evidence="6" key="2">
    <citation type="submission" date="2020-06" db="EMBL/GenBank/DDBJ databases">
        <authorList>
            <person name="Sheffer M."/>
        </authorList>
    </citation>
    <scope>NUCLEOTIDE SEQUENCE</scope>
</reference>
<dbReference type="Proteomes" id="UP000807504">
    <property type="component" value="Unassembled WGS sequence"/>
</dbReference>
<feature type="transmembrane region" description="Helical" evidence="5">
    <location>
        <begin position="486"/>
        <end position="507"/>
    </location>
</feature>
<dbReference type="PANTHER" id="PTHR23121:SF9">
    <property type="entry name" value="SODIUM-DEPENDENT GLUCOSE TRANSPORTER 1"/>
    <property type="match status" value="1"/>
</dbReference>
<feature type="transmembrane region" description="Helical" evidence="5">
    <location>
        <begin position="382"/>
        <end position="402"/>
    </location>
</feature>
<feature type="transmembrane region" description="Helical" evidence="5">
    <location>
        <begin position="63"/>
        <end position="82"/>
    </location>
</feature>
<keyword evidence="7" id="KW-1185">Reference proteome</keyword>
<feature type="transmembrane region" description="Helical" evidence="5">
    <location>
        <begin position="299"/>
        <end position="317"/>
    </location>
</feature>
<dbReference type="InterPro" id="IPR036259">
    <property type="entry name" value="MFS_trans_sf"/>
</dbReference>
<protein>
    <submittedName>
        <fullName evidence="6">Uncharacterized protein</fullName>
    </submittedName>
</protein>
<organism evidence="6 7">
    <name type="scientific">Argiope bruennichi</name>
    <name type="common">Wasp spider</name>
    <name type="synonym">Aranea bruennichi</name>
    <dbReference type="NCBI Taxonomy" id="94029"/>
    <lineage>
        <taxon>Eukaryota</taxon>
        <taxon>Metazoa</taxon>
        <taxon>Ecdysozoa</taxon>
        <taxon>Arthropoda</taxon>
        <taxon>Chelicerata</taxon>
        <taxon>Arachnida</taxon>
        <taxon>Araneae</taxon>
        <taxon>Araneomorphae</taxon>
        <taxon>Entelegynae</taxon>
        <taxon>Araneoidea</taxon>
        <taxon>Araneidae</taxon>
        <taxon>Argiope</taxon>
    </lineage>
</organism>
<proteinExistence type="predicted"/>
<feature type="transmembrane region" description="Helical" evidence="5">
    <location>
        <begin position="36"/>
        <end position="56"/>
    </location>
</feature>
<keyword evidence="3 5" id="KW-0472">Membrane</keyword>
<accession>A0A8T0E2S3</accession>
<evidence type="ECO:0000313" key="7">
    <source>
        <dbReference type="Proteomes" id="UP000807504"/>
    </source>
</evidence>
<dbReference type="PANTHER" id="PTHR23121">
    <property type="entry name" value="SODIUM-DEPENDENT GLUCOSE TRANSPORTER 1"/>
    <property type="match status" value="1"/>
</dbReference>
<feature type="region of interest" description="Disordered" evidence="4">
    <location>
        <begin position="533"/>
        <end position="556"/>
    </location>
</feature>
<feature type="transmembrane region" description="Helical" evidence="5">
    <location>
        <begin position="350"/>
        <end position="370"/>
    </location>
</feature>